<evidence type="ECO:0000256" key="1">
    <source>
        <dbReference type="ARBA" id="ARBA00022741"/>
    </source>
</evidence>
<sequence>MSAAPVNVAERIANRPVSVPAALRDRVAKSSSIEAFRFPDANEQWHSLTWQETLSKVEALANGLLALGLEREQRVAIASGTRIEWILADLAIGFAGGVTTTVYPNTTADEVQYILDHSESRVVIVENVEQLEKMRQTGLEFDSLILIDGTAEGAVSWDDLVAQGEAYAAEHPDALDEIVDSLGLDSLCTLIYTSGTTGRPKGVELTHGNWTYEGTAMDTLDIVTENDLQYLWLPLSHVFGKCLIACQIIIGFASAVDGRIPKIVPNLSVVHPTFMCGAPRIFEKVRVAVLTGNKGIKGQIARWAFGVGAKSRPYRLEGKSMPALLKAQYGLAHKLVFSKLHEKMGGRLRFFISGSAKLNAQVQAWFYSAGLTVVEGYGMTETSAISTLNDPRTPLFGTIGKASPGTEVRIADDGEVLIKGPGVMRGYHKNPEKTAEAIQDGWYGTGDVGEMDAEGNVTITDRKRDLFKTSGGKFIAPQKVEGVIMANCPYLSQIVVLGEGRKYAVALVTMDEPQLLAWGEKRGLKADYAELSQHPDIRESIKGFIDRANERLDRWETVKDFAILDHELTVEDGQVTANMKIRRGKVAETYADVVESLYPKED</sequence>
<comment type="caution">
    <text evidence="4">The sequence shown here is derived from an EMBL/GenBank/DDBJ whole genome shotgun (WGS) entry which is preliminary data.</text>
</comment>
<gene>
    <name evidence="4" type="ORF">CGZ92_06005</name>
</gene>
<dbReference type="InterPro" id="IPR000873">
    <property type="entry name" value="AMP-dep_synth/lig_dom"/>
</dbReference>
<dbReference type="Gene3D" id="3.40.50.12780">
    <property type="entry name" value="N-terminal domain of ligase-like"/>
    <property type="match status" value="2"/>
</dbReference>
<dbReference type="PANTHER" id="PTHR43272:SF33">
    <property type="entry name" value="AMP-BINDING DOMAIN-CONTAINING PROTEIN-RELATED"/>
    <property type="match status" value="1"/>
</dbReference>
<proteinExistence type="predicted"/>
<dbReference type="AlphaFoldDB" id="A0A255E8D7"/>
<dbReference type="InterPro" id="IPR042099">
    <property type="entry name" value="ANL_N_sf"/>
</dbReference>
<dbReference type="PROSITE" id="PS00455">
    <property type="entry name" value="AMP_BINDING"/>
    <property type="match status" value="1"/>
</dbReference>
<dbReference type="GO" id="GO:0016020">
    <property type="term" value="C:membrane"/>
    <property type="evidence" value="ECO:0007669"/>
    <property type="project" value="TreeGrafter"/>
</dbReference>
<keyword evidence="2" id="KW-0067">ATP-binding</keyword>
<dbReference type="Pfam" id="PF00501">
    <property type="entry name" value="AMP-binding"/>
    <property type="match status" value="1"/>
</dbReference>
<dbReference type="Proteomes" id="UP000216533">
    <property type="component" value="Unassembled WGS sequence"/>
</dbReference>
<reference evidence="4 5" key="1">
    <citation type="submission" date="2017-07" db="EMBL/GenBank/DDBJ databases">
        <title>Draft whole genome sequences of clinical Proprionibacteriaceae strains.</title>
        <authorList>
            <person name="Bernier A.-M."/>
            <person name="Bernard K."/>
            <person name="Domingo M.-C."/>
        </authorList>
    </citation>
    <scope>NUCLEOTIDE SEQUENCE [LARGE SCALE GENOMIC DNA]</scope>
    <source>
        <strain evidence="4 5">NML 160184</strain>
    </source>
</reference>
<evidence type="ECO:0000256" key="2">
    <source>
        <dbReference type="ARBA" id="ARBA00022840"/>
    </source>
</evidence>
<evidence type="ECO:0000313" key="4">
    <source>
        <dbReference type="EMBL" id="OYN87819.1"/>
    </source>
</evidence>
<evidence type="ECO:0000259" key="3">
    <source>
        <dbReference type="Pfam" id="PF00501"/>
    </source>
</evidence>
<dbReference type="GO" id="GO:0005524">
    <property type="term" value="F:ATP binding"/>
    <property type="evidence" value="ECO:0007669"/>
    <property type="project" value="UniProtKB-KW"/>
</dbReference>
<protein>
    <submittedName>
        <fullName evidence="4">Long-chain fatty acid--CoA ligase</fullName>
    </submittedName>
</protein>
<name>A0A255E8D7_9ACTN</name>
<keyword evidence="1" id="KW-0547">Nucleotide-binding</keyword>
<accession>A0A255E8D7</accession>
<dbReference type="PANTHER" id="PTHR43272">
    <property type="entry name" value="LONG-CHAIN-FATTY-ACID--COA LIGASE"/>
    <property type="match status" value="1"/>
</dbReference>
<dbReference type="EMBL" id="NMVI01000015">
    <property type="protein sequence ID" value="OYN87819.1"/>
    <property type="molecule type" value="Genomic_DNA"/>
</dbReference>
<dbReference type="RefSeq" id="WP_094450484.1">
    <property type="nucleotide sequence ID" value="NZ_NMVI01000015.1"/>
</dbReference>
<organism evidence="4 5">
    <name type="scientific">Parenemella sanctibonifatiensis</name>
    <dbReference type="NCBI Taxonomy" id="2016505"/>
    <lineage>
        <taxon>Bacteria</taxon>
        <taxon>Bacillati</taxon>
        <taxon>Actinomycetota</taxon>
        <taxon>Actinomycetes</taxon>
        <taxon>Propionibacteriales</taxon>
        <taxon>Propionibacteriaceae</taxon>
        <taxon>Parenemella</taxon>
    </lineage>
</organism>
<feature type="domain" description="AMP-dependent synthetase/ligase" evidence="3">
    <location>
        <begin position="25"/>
        <end position="428"/>
    </location>
</feature>
<dbReference type="CDD" id="cd05907">
    <property type="entry name" value="VL_LC_FACS_like"/>
    <property type="match status" value="1"/>
</dbReference>
<dbReference type="InterPro" id="IPR020845">
    <property type="entry name" value="AMP-binding_CS"/>
</dbReference>
<dbReference type="GO" id="GO:0004467">
    <property type="term" value="F:long-chain fatty acid-CoA ligase activity"/>
    <property type="evidence" value="ECO:0007669"/>
    <property type="project" value="TreeGrafter"/>
</dbReference>
<dbReference type="SUPFAM" id="SSF56801">
    <property type="entry name" value="Acetyl-CoA synthetase-like"/>
    <property type="match status" value="1"/>
</dbReference>
<evidence type="ECO:0000313" key="5">
    <source>
        <dbReference type="Proteomes" id="UP000216533"/>
    </source>
</evidence>
<keyword evidence="4" id="KW-0436">Ligase</keyword>
<dbReference type="Pfam" id="PF23562">
    <property type="entry name" value="AMP-binding_C_3"/>
    <property type="match status" value="1"/>
</dbReference>